<reference evidence="1 2" key="1">
    <citation type="submission" date="2021-01" db="EMBL/GenBank/DDBJ databases">
        <title>Whole genome shotgun sequence of Verrucosispora qiuiae NBRC 106684.</title>
        <authorList>
            <person name="Komaki H."/>
            <person name="Tamura T."/>
        </authorList>
    </citation>
    <scope>NUCLEOTIDE SEQUENCE [LARGE SCALE GENOMIC DNA]</scope>
    <source>
        <strain evidence="1 2">NBRC 106684</strain>
    </source>
</reference>
<organism evidence="1 2">
    <name type="scientific">Micromonospora qiuiae</name>
    <dbReference type="NCBI Taxonomy" id="502268"/>
    <lineage>
        <taxon>Bacteria</taxon>
        <taxon>Bacillati</taxon>
        <taxon>Actinomycetota</taxon>
        <taxon>Actinomycetes</taxon>
        <taxon>Micromonosporales</taxon>
        <taxon>Micromonosporaceae</taxon>
        <taxon>Micromonospora</taxon>
    </lineage>
</organism>
<gene>
    <name evidence="1" type="ORF">Vqi01_12240</name>
</gene>
<dbReference type="EMBL" id="BOPC01000015">
    <property type="protein sequence ID" value="GIJ26062.1"/>
    <property type="molecule type" value="Genomic_DNA"/>
</dbReference>
<accession>A0ABQ4J7A9</accession>
<comment type="caution">
    <text evidence="1">The sequence shown here is derived from an EMBL/GenBank/DDBJ whole genome shotgun (WGS) entry which is preliminary data.</text>
</comment>
<sequence>MRVARRYHVVRQVLGCRGARSDDRVLTHGDPSEDDRAAALVDVTCPIMPPAGVAWSSLLVSLTLAYILGMHI</sequence>
<dbReference type="Proteomes" id="UP000653076">
    <property type="component" value="Unassembled WGS sequence"/>
</dbReference>
<name>A0ABQ4J7A9_9ACTN</name>
<keyword evidence="2" id="KW-1185">Reference proteome</keyword>
<proteinExistence type="predicted"/>
<evidence type="ECO:0000313" key="1">
    <source>
        <dbReference type="EMBL" id="GIJ26062.1"/>
    </source>
</evidence>
<evidence type="ECO:0000313" key="2">
    <source>
        <dbReference type="Proteomes" id="UP000653076"/>
    </source>
</evidence>
<protein>
    <submittedName>
        <fullName evidence="1">Uncharacterized protein</fullName>
    </submittedName>
</protein>